<dbReference type="EMBL" id="BJLY01000003">
    <property type="protein sequence ID" value="GEB04260.1"/>
    <property type="molecule type" value="Genomic_DNA"/>
</dbReference>
<accession>A0A4Y3M4U3</accession>
<protein>
    <submittedName>
        <fullName evidence="1">Uncharacterized protein</fullName>
    </submittedName>
</protein>
<proteinExistence type="predicted"/>
<dbReference type="Proteomes" id="UP000320772">
    <property type="component" value="Unassembled WGS sequence"/>
</dbReference>
<evidence type="ECO:0000313" key="2">
    <source>
        <dbReference type="Proteomes" id="UP000320772"/>
    </source>
</evidence>
<name>A0A4Y3M4U3_9PROT</name>
<evidence type="ECO:0000313" key="1">
    <source>
        <dbReference type="EMBL" id="GEB04260.1"/>
    </source>
</evidence>
<reference evidence="1 2" key="1">
    <citation type="submission" date="2019-06" db="EMBL/GenBank/DDBJ databases">
        <title>Whole genome shotgun sequence of Gluconobacter roseus NBRC 3990.</title>
        <authorList>
            <person name="Hosoyama A."/>
            <person name="Uohara A."/>
            <person name="Ohji S."/>
            <person name="Ichikawa N."/>
        </authorList>
    </citation>
    <scope>NUCLEOTIDE SEQUENCE [LARGE SCALE GENOMIC DNA]</scope>
    <source>
        <strain evidence="1 2">NBRC 3990</strain>
    </source>
</reference>
<sequence length="80" mass="7734">MPDSAPIAAIAVPAWDVLSQKAKSAVAVIAAWIAAKASSAVGTADVVVREAEWGAGAPVAGSARALAAIWGAKASHAAAS</sequence>
<comment type="caution">
    <text evidence="1">The sequence shown here is derived from an EMBL/GenBank/DDBJ whole genome shotgun (WGS) entry which is preliminary data.</text>
</comment>
<keyword evidence="2" id="KW-1185">Reference proteome</keyword>
<organism evidence="1 2">
    <name type="scientific">Gluconobacter roseus NBRC 3990</name>
    <dbReference type="NCBI Taxonomy" id="1307950"/>
    <lineage>
        <taxon>Bacteria</taxon>
        <taxon>Pseudomonadati</taxon>
        <taxon>Pseudomonadota</taxon>
        <taxon>Alphaproteobacteria</taxon>
        <taxon>Acetobacterales</taxon>
        <taxon>Acetobacteraceae</taxon>
        <taxon>Gluconobacter</taxon>
    </lineage>
</organism>
<dbReference type="AlphaFoldDB" id="A0A4Y3M4U3"/>
<gene>
    <name evidence="1" type="ORF">GRO01_18360</name>
</gene>